<dbReference type="OrthoDB" id="5332339at2"/>
<evidence type="ECO:0000256" key="3">
    <source>
        <dbReference type="ARBA" id="ARBA00023285"/>
    </source>
</evidence>
<organism evidence="4 5">
    <name type="scientific">Nonomuraea solani</name>
    <dbReference type="NCBI Taxonomy" id="1144553"/>
    <lineage>
        <taxon>Bacteria</taxon>
        <taxon>Bacillati</taxon>
        <taxon>Actinomycetota</taxon>
        <taxon>Actinomycetes</taxon>
        <taxon>Streptosporangiales</taxon>
        <taxon>Streptosporangiaceae</taxon>
        <taxon>Nonomuraea</taxon>
    </lineage>
</organism>
<keyword evidence="2" id="KW-0413">Isomerase</keyword>
<gene>
    <name evidence="4" type="ORF">SAMN05444920_106405</name>
</gene>
<evidence type="ECO:0000313" key="4">
    <source>
        <dbReference type="EMBL" id="SEG89193.1"/>
    </source>
</evidence>
<sequence>MTAAPYAFGAFVAAAAADQRVVVQPRMGFASLSRTRAGLRATRDAARTTAGTITVDSYTRVGDHASARRALSAGEDLNGFPIVAHGADAIRRMLDGVRDRTFPIQVRHGSADPRPIVATALDAGLDATEGGPISYCLPYSRAPLTESVSNWARCAGMLAAGIGPDREPHLETFGGCMLGQLTPPAMLVALSLLEALFFTQHGLRSVSLSYAQQTNEAQDREAVAALRTLAAERLAGLDWHIVIYTYMGLYPRTAQGASRLLKQAARLTVHSGAARLIVKTTAEAYRIPTVAENVRALRTAERAAARARATSLPAVADTGVLAQARALVEAVLELAPDVGTALIRAFRHGYLDVPYCLHPDNQGRTRSFLDGDGVLRWSRIGSLPLGDLVEPTRHRMGAGDLLAALSYVQRTFDGQTR</sequence>
<keyword evidence="3" id="KW-0170">Cobalt</keyword>
<reference evidence="4 5" key="1">
    <citation type="submission" date="2016-10" db="EMBL/GenBank/DDBJ databases">
        <authorList>
            <person name="de Groot N.N."/>
        </authorList>
    </citation>
    <scope>NUCLEOTIDE SEQUENCE [LARGE SCALE GENOMIC DNA]</scope>
    <source>
        <strain evidence="4 5">CGMCC 4.7037</strain>
    </source>
</reference>
<accession>A0A1H6DWU4</accession>
<dbReference type="InterPro" id="IPR016176">
    <property type="entry name" value="Cbl-dep_enz_cat"/>
</dbReference>
<keyword evidence="5" id="KW-1185">Reference proteome</keyword>
<dbReference type="Gene3D" id="3.20.20.240">
    <property type="entry name" value="Methylmalonyl-CoA mutase"/>
    <property type="match status" value="1"/>
</dbReference>
<dbReference type="Proteomes" id="UP000236732">
    <property type="component" value="Unassembled WGS sequence"/>
</dbReference>
<dbReference type="EMBL" id="FNVT01000006">
    <property type="protein sequence ID" value="SEG89193.1"/>
    <property type="molecule type" value="Genomic_DNA"/>
</dbReference>
<keyword evidence="1" id="KW-0846">Cobalamin</keyword>
<evidence type="ECO:0000256" key="1">
    <source>
        <dbReference type="ARBA" id="ARBA00022628"/>
    </source>
</evidence>
<protein>
    <submittedName>
        <fullName evidence="4">Methylaspartate mutase epsilon subunit</fullName>
    </submittedName>
</protein>
<dbReference type="PIRSF" id="PIRSF001495">
    <property type="entry name" value="Met_asp_mut_epsi"/>
    <property type="match status" value="1"/>
</dbReference>
<dbReference type="GO" id="GO:0019670">
    <property type="term" value="P:anaerobic L-glutamate catabolic process"/>
    <property type="evidence" value="ECO:0007669"/>
    <property type="project" value="InterPro"/>
</dbReference>
<dbReference type="Pfam" id="PF06368">
    <property type="entry name" value="Met_asp_mut_E"/>
    <property type="match status" value="1"/>
</dbReference>
<dbReference type="GO" id="GO:0050097">
    <property type="term" value="F:methylaspartate mutase activity"/>
    <property type="evidence" value="ECO:0007669"/>
    <property type="project" value="InterPro"/>
</dbReference>
<dbReference type="RefSeq" id="WP_103958306.1">
    <property type="nucleotide sequence ID" value="NZ_FNVT01000006.1"/>
</dbReference>
<evidence type="ECO:0000256" key="2">
    <source>
        <dbReference type="ARBA" id="ARBA00023235"/>
    </source>
</evidence>
<dbReference type="GO" id="GO:0031419">
    <property type="term" value="F:cobalamin binding"/>
    <property type="evidence" value="ECO:0007669"/>
    <property type="project" value="UniProtKB-KW"/>
</dbReference>
<dbReference type="AlphaFoldDB" id="A0A1H6DWU4"/>
<dbReference type="SUPFAM" id="SSF51703">
    <property type="entry name" value="Cobalamin (vitamin B12)-dependent enzymes"/>
    <property type="match status" value="1"/>
</dbReference>
<evidence type="ECO:0000313" key="5">
    <source>
        <dbReference type="Proteomes" id="UP000236732"/>
    </source>
</evidence>
<name>A0A1H6DWU4_9ACTN</name>
<proteinExistence type="predicted"/>
<dbReference type="InterPro" id="IPR006396">
    <property type="entry name" value="Glu_mut_E"/>
</dbReference>